<dbReference type="Pfam" id="PF01300">
    <property type="entry name" value="Sua5_yciO_yrdC"/>
    <property type="match status" value="1"/>
</dbReference>
<dbReference type="RefSeq" id="WP_055277204.1">
    <property type="nucleotide sequence ID" value="NZ_CYZV01000026.1"/>
</dbReference>
<dbReference type="PANTHER" id="PTHR42959">
    <property type="entry name" value="CARBAMOYLTRANSFERASE"/>
    <property type="match status" value="1"/>
</dbReference>
<dbReference type="InterPro" id="IPR036046">
    <property type="entry name" value="Acylphosphatase-like_dom_sf"/>
</dbReference>
<sequence length="759" mass="86932">MSKKRKVIDVYGIVQGVGFRPFVYNLAIKNSLTGYVNNNSNGVIIDIQGEEDNLKAFIVELSKNPPLLSKIKKVKITEKKVNQKYTDFYIKLTEKNISPTTYISPDYSICDKCKTEIFDKNNKRYRYPFTNCTCCGPRFSIIKGLPYDRDLTTMNEFEMCESCKAEYNNPENRRFHAQPNACPECGPIVFLSKSNGELIKYEDPLTETIKLIKEGNIIAVKGLGGFNLSCDAKNEETIRLLRKRKKRPQKPFAVMMRDLEVVKKYCNLSKEEEAVLLSNKRPIVLLEKNKNYGLPNNLAPNNKRVGVMLPYTPLHYLLFDENTEILVMTSGNISGEPIIYKNNQALEKLNNIADYYLLNNREIYMSIDDSVTRVIKNRERVIRSARGYSPKSIFMNTKSEILALGSELKNTISVSNKNDVFMSEYIGDLKNIETTNKFERVISHYLKIYSIKPKIIVYDMHPSFVYRDINLKDILNINEDVKIMETQHHHSHVVSCMVENDINEQVIGIAYDGTGYGDDKKIWGGEFLLCNRKEYVRIGHLQYFNLPGGESAIKNPWKIALSLLYKVYNDDFINYIPNNLKNKSVSVIKNIIDKKINSPETSSIGRLFDGISALIGLIEEISFEGEAAIILENISNEEIINNYKYNIDKIEDRYIIKFNEIIIGIVNDIRNKVTKDIISAKFHNTVVEFTIDMAKRMREKTKVNKVILTGGVFQNEILLDRTIVKLIENNFEVITHAIIPCNDSGISLGQLAIANEKIN</sequence>
<comment type="similarity">
    <text evidence="3 10">Belongs to the carbamoyltransferase HypF family.</text>
</comment>
<dbReference type="Proteomes" id="UP000095558">
    <property type="component" value="Unassembled WGS sequence"/>
</dbReference>
<name>A0A174FDD0_9CLOT</name>
<evidence type="ECO:0000256" key="6">
    <source>
        <dbReference type="ARBA" id="ARBA00022771"/>
    </source>
</evidence>
<dbReference type="PROSITE" id="PS00150">
    <property type="entry name" value="ACYLPHOSPHATASE_1"/>
    <property type="match status" value="1"/>
</dbReference>
<dbReference type="EMBL" id="CYZV01000026">
    <property type="protein sequence ID" value="CUO48163.1"/>
    <property type="molecule type" value="Genomic_DNA"/>
</dbReference>
<keyword evidence="14" id="KW-0808">Transferase</keyword>
<dbReference type="InterPro" id="IPR006070">
    <property type="entry name" value="Sua5-like_dom"/>
</dbReference>
<organism evidence="14 15">
    <name type="scientific">Clostridium disporicum</name>
    <dbReference type="NCBI Taxonomy" id="84024"/>
    <lineage>
        <taxon>Bacteria</taxon>
        <taxon>Bacillati</taxon>
        <taxon>Bacillota</taxon>
        <taxon>Clostridia</taxon>
        <taxon>Eubacteriales</taxon>
        <taxon>Clostridiaceae</taxon>
        <taxon>Clostridium</taxon>
    </lineage>
</organism>
<keyword evidence="6" id="KW-0863">Zinc-finger</keyword>
<dbReference type="EC" id="6.2.-.-" evidence="10"/>
<dbReference type="FunFam" id="3.30.420.40:FF:000124">
    <property type="entry name" value="Carbamoyltransferase HypF"/>
    <property type="match status" value="1"/>
</dbReference>
<dbReference type="Gene3D" id="3.30.420.360">
    <property type="match status" value="1"/>
</dbReference>
<evidence type="ECO:0000256" key="10">
    <source>
        <dbReference type="PIRNR" id="PIRNR006256"/>
    </source>
</evidence>
<dbReference type="AlphaFoldDB" id="A0A174FDD0"/>
<feature type="domain" description="Acylphosphatase-like" evidence="12">
    <location>
        <begin position="5"/>
        <end position="92"/>
    </location>
</feature>
<evidence type="ECO:0000256" key="3">
    <source>
        <dbReference type="ARBA" id="ARBA00008097"/>
    </source>
</evidence>
<evidence type="ECO:0000256" key="4">
    <source>
        <dbReference type="ARBA" id="ARBA00022598"/>
    </source>
</evidence>
<dbReference type="InterPro" id="IPR017968">
    <property type="entry name" value="Acylphosphatase_CS"/>
</dbReference>
<dbReference type="NCBIfam" id="TIGR00143">
    <property type="entry name" value="hypF"/>
    <property type="match status" value="1"/>
</dbReference>
<dbReference type="Gene3D" id="3.30.110.120">
    <property type="match status" value="1"/>
</dbReference>
<evidence type="ECO:0000256" key="5">
    <source>
        <dbReference type="ARBA" id="ARBA00022723"/>
    </source>
</evidence>
<dbReference type="InterPro" id="IPR055128">
    <property type="entry name" value="HypF_C_2"/>
</dbReference>
<dbReference type="PIRSF" id="PIRSF006256">
    <property type="entry name" value="CMPcnvr_hdrg_mat"/>
    <property type="match status" value="1"/>
</dbReference>
<dbReference type="GO" id="GO:0008270">
    <property type="term" value="F:zinc ion binding"/>
    <property type="evidence" value="ECO:0007669"/>
    <property type="project" value="UniProtKB-KW"/>
</dbReference>
<dbReference type="FunFam" id="3.30.110.120:FF:000001">
    <property type="entry name" value="Carbamoyltransferase HypF"/>
    <property type="match status" value="1"/>
</dbReference>
<accession>A0A174FDD0</accession>
<proteinExistence type="inferred from homology"/>
<dbReference type="PROSITE" id="PS51163">
    <property type="entry name" value="YRDC"/>
    <property type="match status" value="1"/>
</dbReference>
<dbReference type="GO" id="GO:0016743">
    <property type="term" value="F:carboxyl- or carbamoyltransferase activity"/>
    <property type="evidence" value="ECO:0007669"/>
    <property type="project" value="UniProtKB-UniRule"/>
</dbReference>
<dbReference type="OrthoDB" id="9808093at2"/>
<evidence type="ECO:0000313" key="15">
    <source>
        <dbReference type="Proteomes" id="UP000095558"/>
    </source>
</evidence>
<dbReference type="Pfam" id="PF00708">
    <property type="entry name" value="Acylphosphatase"/>
    <property type="match status" value="1"/>
</dbReference>
<dbReference type="PROSITE" id="PS51160">
    <property type="entry name" value="ACYLPHOSPHATASE_3"/>
    <property type="match status" value="1"/>
</dbReference>
<evidence type="ECO:0000256" key="9">
    <source>
        <dbReference type="ARBA" id="ARBA00048220"/>
    </source>
</evidence>
<dbReference type="InterPro" id="IPR004421">
    <property type="entry name" value="Carbamoyltransferase_HypF"/>
</dbReference>
<evidence type="ECO:0000256" key="7">
    <source>
        <dbReference type="ARBA" id="ARBA00022833"/>
    </source>
</evidence>
<keyword evidence="7" id="KW-0862">Zinc</keyword>
<dbReference type="InterPro" id="IPR041440">
    <property type="entry name" value="HypF_C"/>
</dbReference>
<dbReference type="PANTHER" id="PTHR42959:SF1">
    <property type="entry name" value="CARBAMOYLTRANSFERASE HYPF"/>
    <property type="match status" value="1"/>
</dbReference>
<feature type="active site" evidence="11">
    <location>
        <position position="20"/>
    </location>
</feature>
<evidence type="ECO:0000259" key="13">
    <source>
        <dbReference type="PROSITE" id="PS51163"/>
    </source>
</evidence>
<dbReference type="Gene3D" id="3.90.870.50">
    <property type="match status" value="1"/>
</dbReference>
<dbReference type="GO" id="GO:0003998">
    <property type="term" value="F:acylphosphatase activity"/>
    <property type="evidence" value="ECO:0007669"/>
    <property type="project" value="UniProtKB-EC"/>
</dbReference>
<dbReference type="Pfam" id="PF17788">
    <property type="entry name" value="HypF_C"/>
    <property type="match status" value="1"/>
</dbReference>
<dbReference type="UniPathway" id="UPA00335"/>
<evidence type="ECO:0000259" key="12">
    <source>
        <dbReference type="PROSITE" id="PS51160"/>
    </source>
</evidence>
<evidence type="ECO:0000256" key="1">
    <source>
        <dbReference type="ARBA" id="ARBA00004711"/>
    </source>
</evidence>
<dbReference type="InterPro" id="IPR051060">
    <property type="entry name" value="Carbamoyltrans_HypF-like"/>
</dbReference>
<dbReference type="InterPro" id="IPR011125">
    <property type="entry name" value="Znf_HypF"/>
</dbReference>
<keyword evidence="11" id="KW-0378">Hydrolase</keyword>
<keyword evidence="4" id="KW-0436">Ligase</keyword>
<gene>
    <name evidence="14" type="primary">hypF</name>
    <name evidence="14" type="ORF">ERS852470_02478</name>
</gene>
<protein>
    <recommendedName>
        <fullName evidence="10">Carbamoyltransferase</fullName>
        <ecNumber evidence="10">6.2.-.-</ecNumber>
    </recommendedName>
</protein>
<feature type="domain" description="YrdC-like" evidence="13">
    <location>
        <begin position="202"/>
        <end position="387"/>
    </location>
</feature>
<comment type="similarity">
    <text evidence="2">Belongs to the acylphosphatase family.</text>
</comment>
<evidence type="ECO:0000256" key="8">
    <source>
        <dbReference type="ARBA" id="ARBA00047645"/>
    </source>
</evidence>
<keyword evidence="5" id="KW-0479">Metal-binding</keyword>
<reference evidence="14 15" key="1">
    <citation type="submission" date="2015-09" db="EMBL/GenBank/DDBJ databases">
        <authorList>
            <consortium name="Pathogen Informatics"/>
        </authorList>
    </citation>
    <scope>NUCLEOTIDE SEQUENCE [LARGE SCALE GENOMIC DNA]</scope>
    <source>
        <strain evidence="14 15">2789STDY5834855</strain>
    </source>
</reference>
<evidence type="ECO:0000256" key="2">
    <source>
        <dbReference type="ARBA" id="ARBA00005614"/>
    </source>
</evidence>
<comment type="pathway">
    <text evidence="1">Protein modification; [NiFe] hydrogenase maturation.</text>
</comment>
<dbReference type="InterPro" id="IPR017945">
    <property type="entry name" value="DHBP_synth_RibB-like_a/b_dom"/>
</dbReference>
<dbReference type="SUPFAM" id="SSF55821">
    <property type="entry name" value="YrdC/RibB"/>
    <property type="match status" value="1"/>
</dbReference>
<dbReference type="GO" id="GO:0016874">
    <property type="term" value="F:ligase activity"/>
    <property type="evidence" value="ECO:0007669"/>
    <property type="project" value="UniProtKB-UniRule"/>
</dbReference>
<comment type="catalytic activity">
    <reaction evidence="9">
        <text>C-terminal L-cysteinyl-[HypE protein] + carbamoyl phosphate + ATP + H2O = C-terminal S-carboxamide-L-cysteinyl-[HypE protein] + AMP + phosphate + diphosphate + H(+)</text>
        <dbReference type="Rhea" id="RHEA:55636"/>
        <dbReference type="Rhea" id="RHEA-COMP:14247"/>
        <dbReference type="Rhea" id="RHEA-COMP:14392"/>
        <dbReference type="ChEBI" id="CHEBI:15377"/>
        <dbReference type="ChEBI" id="CHEBI:15378"/>
        <dbReference type="ChEBI" id="CHEBI:30616"/>
        <dbReference type="ChEBI" id="CHEBI:33019"/>
        <dbReference type="ChEBI" id="CHEBI:43474"/>
        <dbReference type="ChEBI" id="CHEBI:58228"/>
        <dbReference type="ChEBI" id="CHEBI:76913"/>
        <dbReference type="ChEBI" id="CHEBI:139126"/>
        <dbReference type="ChEBI" id="CHEBI:456215"/>
    </reaction>
</comment>
<comment type="catalytic activity">
    <reaction evidence="8 11">
        <text>an acyl phosphate + H2O = a carboxylate + phosphate + H(+)</text>
        <dbReference type="Rhea" id="RHEA:14965"/>
        <dbReference type="ChEBI" id="CHEBI:15377"/>
        <dbReference type="ChEBI" id="CHEBI:15378"/>
        <dbReference type="ChEBI" id="CHEBI:29067"/>
        <dbReference type="ChEBI" id="CHEBI:43474"/>
        <dbReference type="ChEBI" id="CHEBI:59918"/>
        <dbReference type="EC" id="3.6.1.7"/>
    </reaction>
</comment>
<dbReference type="InterPro" id="IPR001792">
    <property type="entry name" value="Acylphosphatase-like_dom"/>
</dbReference>
<dbReference type="GO" id="GO:0003725">
    <property type="term" value="F:double-stranded RNA binding"/>
    <property type="evidence" value="ECO:0007669"/>
    <property type="project" value="InterPro"/>
</dbReference>
<evidence type="ECO:0000256" key="11">
    <source>
        <dbReference type="PROSITE-ProRule" id="PRU00520"/>
    </source>
</evidence>
<dbReference type="Pfam" id="PF22521">
    <property type="entry name" value="HypF_C_2"/>
    <property type="match status" value="1"/>
</dbReference>
<dbReference type="SUPFAM" id="SSF54975">
    <property type="entry name" value="Acylphosphatase/BLUF domain-like"/>
    <property type="match status" value="1"/>
</dbReference>
<feature type="active site" evidence="11">
    <location>
        <position position="38"/>
    </location>
</feature>
<dbReference type="GO" id="GO:0051604">
    <property type="term" value="P:protein maturation"/>
    <property type="evidence" value="ECO:0007669"/>
    <property type="project" value="TreeGrafter"/>
</dbReference>
<dbReference type="Pfam" id="PF07503">
    <property type="entry name" value="zf-HYPF"/>
    <property type="match status" value="2"/>
</dbReference>
<dbReference type="Gene3D" id="3.30.420.40">
    <property type="match status" value="1"/>
</dbReference>
<evidence type="ECO:0000313" key="14">
    <source>
        <dbReference type="EMBL" id="CUO48163.1"/>
    </source>
</evidence>